<comment type="function">
    <text evidence="2">Decarboxylates L-threonine-O-3-phosphate to yield (R)-1-amino-2-propanol O-2-phosphate, the precursor for the linkage between the nucleotide loop and the corrin ring in cobalamin.</text>
</comment>
<dbReference type="InterPro" id="IPR015422">
    <property type="entry name" value="PyrdxlP-dep_Trfase_small"/>
</dbReference>
<dbReference type="UniPathway" id="UPA00148"/>
<accession>A0A037ZI03</accession>
<evidence type="ECO:0000259" key="10">
    <source>
        <dbReference type="Pfam" id="PF00155"/>
    </source>
</evidence>
<evidence type="ECO:0000313" key="11">
    <source>
        <dbReference type="EMBL" id="KAJ55187.1"/>
    </source>
</evidence>
<comment type="catalytic activity">
    <reaction evidence="9">
        <text>O-phospho-L-threonine + H(+) = (R)-1-aminopropan-2-yl phosphate + CO2</text>
        <dbReference type="Rhea" id="RHEA:11492"/>
        <dbReference type="ChEBI" id="CHEBI:15378"/>
        <dbReference type="ChEBI" id="CHEBI:16526"/>
        <dbReference type="ChEBI" id="CHEBI:58563"/>
        <dbReference type="ChEBI" id="CHEBI:58675"/>
        <dbReference type="EC" id="4.1.1.81"/>
    </reaction>
</comment>
<evidence type="ECO:0000256" key="6">
    <source>
        <dbReference type="ARBA" id="ARBA00022898"/>
    </source>
</evidence>
<dbReference type="AlphaFoldDB" id="A0A037ZI03"/>
<evidence type="ECO:0000256" key="5">
    <source>
        <dbReference type="ARBA" id="ARBA00022573"/>
    </source>
</evidence>
<dbReference type="InterPro" id="IPR015421">
    <property type="entry name" value="PyrdxlP-dep_Trfase_major"/>
</dbReference>
<evidence type="ECO:0000256" key="7">
    <source>
        <dbReference type="ARBA" id="ARBA00023239"/>
    </source>
</evidence>
<dbReference type="Proteomes" id="UP000026249">
    <property type="component" value="Unassembled WGS sequence"/>
</dbReference>
<reference evidence="11 12" key="1">
    <citation type="submission" date="2014-03" db="EMBL/GenBank/DDBJ databases">
        <title>Draft Genome Sequence of Actibacterium mucosum KCTC 23349, a Marine Alphaproteobacterium with Complex Ionic Requirements Isolated from Mediterranean Seawater at Malvarrosa Beach, Valencia, Spain.</title>
        <authorList>
            <person name="Arahal D.R."/>
            <person name="Shao Z."/>
            <person name="Lai Q."/>
            <person name="Pujalte M.J."/>
        </authorList>
    </citation>
    <scope>NUCLEOTIDE SEQUENCE [LARGE SCALE GENOMIC DNA]</scope>
    <source>
        <strain evidence="11 12">KCTC 23349</strain>
    </source>
</reference>
<dbReference type="PROSITE" id="PS00105">
    <property type="entry name" value="AA_TRANSFER_CLASS_1"/>
    <property type="match status" value="1"/>
</dbReference>
<protein>
    <recommendedName>
        <fullName evidence="4">threonine-phosphate decarboxylase</fullName>
        <ecNumber evidence="4">4.1.1.81</ecNumber>
    </recommendedName>
    <alternativeName>
        <fullName evidence="8">L-threonine-O-3-phosphate decarboxylase</fullName>
    </alternativeName>
</protein>
<dbReference type="Gene3D" id="3.40.640.10">
    <property type="entry name" value="Type I PLP-dependent aspartate aminotransferase-like (Major domain)"/>
    <property type="match status" value="1"/>
</dbReference>
<feature type="domain" description="Aminotransferase class I/classII large" evidence="10">
    <location>
        <begin position="42"/>
        <end position="307"/>
    </location>
</feature>
<dbReference type="SUPFAM" id="SSF53383">
    <property type="entry name" value="PLP-dependent transferases"/>
    <property type="match status" value="1"/>
</dbReference>
<gene>
    <name evidence="11" type="ORF">ACMU_15640</name>
</gene>
<evidence type="ECO:0000256" key="8">
    <source>
        <dbReference type="ARBA" id="ARBA00029996"/>
    </source>
</evidence>
<dbReference type="Gene3D" id="3.90.1150.10">
    <property type="entry name" value="Aspartate Aminotransferase, domain 1"/>
    <property type="match status" value="1"/>
</dbReference>
<dbReference type="GO" id="GO:0009236">
    <property type="term" value="P:cobalamin biosynthetic process"/>
    <property type="evidence" value="ECO:0007669"/>
    <property type="project" value="UniProtKB-UniPathway"/>
</dbReference>
<comment type="cofactor">
    <cofactor evidence="1">
        <name>pyridoxal 5'-phosphate</name>
        <dbReference type="ChEBI" id="CHEBI:597326"/>
    </cofactor>
</comment>
<dbReference type="STRING" id="1454373.ACMU_15640"/>
<dbReference type="InterPro" id="IPR004838">
    <property type="entry name" value="NHTrfase_class1_PyrdxlP-BS"/>
</dbReference>
<dbReference type="EMBL" id="JFKE01000005">
    <property type="protein sequence ID" value="KAJ55187.1"/>
    <property type="molecule type" value="Genomic_DNA"/>
</dbReference>
<keyword evidence="5" id="KW-0169">Cobalamin biosynthesis</keyword>
<dbReference type="GO" id="GO:0048472">
    <property type="term" value="F:threonine-phosphate decarboxylase activity"/>
    <property type="evidence" value="ECO:0007669"/>
    <property type="project" value="UniProtKB-EC"/>
</dbReference>
<comment type="pathway">
    <text evidence="3">Cofactor biosynthesis; adenosylcobalamin biosynthesis.</text>
</comment>
<keyword evidence="7" id="KW-0456">Lyase</keyword>
<evidence type="ECO:0000313" key="12">
    <source>
        <dbReference type="Proteomes" id="UP000026249"/>
    </source>
</evidence>
<dbReference type="InterPro" id="IPR015424">
    <property type="entry name" value="PyrdxlP-dep_Trfase"/>
</dbReference>
<dbReference type="Pfam" id="PF00155">
    <property type="entry name" value="Aminotran_1_2"/>
    <property type="match status" value="1"/>
</dbReference>
<dbReference type="RefSeq" id="WP_035260462.1">
    <property type="nucleotide sequence ID" value="NZ_JFKE01000005.1"/>
</dbReference>
<comment type="caution">
    <text evidence="11">The sequence shown here is derived from an EMBL/GenBank/DDBJ whole genome shotgun (WGS) entry which is preliminary data.</text>
</comment>
<dbReference type="OrthoDB" id="9799304at2"/>
<dbReference type="EC" id="4.1.1.81" evidence="4"/>
<name>A0A037ZI03_9RHOB</name>
<dbReference type="CDD" id="cd00609">
    <property type="entry name" value="AAT_like"/>
    <property type="match status" value="1"/>
</dbReference>
<keyword evidence="12" id="KW-1185">Reference proteome</keyword>
<evidence type="ECO:0000256" key="4">
    <source>
        <dbReference type="ARBA" id="ARBA00012285"/>
    </source>
</evidence>
<dbReference type="InterPro" id="IPR004839">
    <property type="entry name" value="Aminotransferase_I/II_large"/>
</dbReference>
<sequence>MRDHGGNLDTAIAEFGGAPGDWIDLSTGINPRPFPVPELSARAWTALPTKADLAALTETAARAFGTTAPMVPLAGAQAAIQLMPQLAMRGRARVLGPTYNEHAASLRQSGWRVETVETLSALEGADLAVVVNPNNPDGQRHTPTDLRNLARATGLLIIDESFAEPHPGLSVAPHLTKDTRGIVVLRSFGKFFGLAGLRLGFAIGGEANIAKLAEMAGPWPVSGAAVQIGLAAYADETWRGRTINRLASDAERLDGLAARAGWVVKGGTTLFRLYDTGDAVATQRQLAHHHIWSRVFPYSKGWMRLGLTDGDANWARLEKALT</sequence>
<organism evidence="11 12">
    <name type="scientific">Actibacterium mucosum KCTC 23349</name>
    <dbReference type="NCBI Taxonomy" id="1454373"/>
    <lineage>
        <taxon>Bacteria</taxon>
        <taxon>Pseudomonadati</taxon>
        <taxon>Pseudomonadota</taxon>
        <taxon>Alphaproteobacteria</taxon>
        <taxon>Rhodobacterales</taxon>
        <taxon>Roseobacteraceae</taxon>
        <taxon>Actibacterium</taxon>
    </lineage>
</organism>
<dbReference type="PANTHER" id="PTHR42885:SF1">
    <property type="entry name" value="THREONINE-PHOSPHATE DECARBOXYLASE"/>
    <property type="match status" value="1"/>
</dbReference>
<evidence type="ECO:0000256" key="9">
    <source>
        <dbReference type="ARBA" id="ARBA00048531"/>
    </source>
</evidence>
<dbReference type="NCBIfam" id="TIGR01140">
    <property type="entry name" value="L_thr_O3P_dcar"/>
    <property type="match status" value="1"/>
</dbReference>
<proteinExistence type="predicted"/>
<dbReference type="PANTHER" id="PTHR42885">
    <property type="entry name" value="HISTIDINOL-PHOSPHATE AMINOTRANSFERASE-RELATED"/>
    <property type="match status" value="1"/>
</dbReference>
<dbReference type="GO" id="GO:0030170">
    <property type="term" value="F:pyridoxal phosphate binding"/>
    <property type="evidence" value="ECO:0007669"/>
    <property type="project" value="InterPro"/>
</dbReference>
<evidence type="ECO:0000256" key="2">
    <source>
        <dbReference type="ARBA" id="ARBA00003444"/>
    </source>
</evidence>
<evidence type="ECO:0000256" key="1">
    <source>
        <dbReference type="ARBA" id="ARBA00001933"/>
    </source>
</evidence>
<evidence type="ECO:0000256" key="3">
    <source>
        <dbReference type="ARBA" id="ARBA00004953"/>
    </source>
</evidence>
<keyword evidence="6" id="KW-0663">Pyridoxal phosphate</keyword>
<dbReference type="InterPro" id="IPR005860">
    <property type="entry name" value="CobD"/>
</dbReference>